<dbReference type="Gene3D" id="2.40.128.270">
    <property type="match status" value="1"/>
</dbReference>
<protein>
    <submittedName>
        <fullName evidence="2">Heat-shock protein</fullName>
    </submittedName>
</protein>
<evidence type="ECO:0000259" key="1">
    <source>
        <dbReference type="Pfam" id="PF03724"/>
    </source>
</evidence>
<dbReference type="PANTHER" id="PTHR35535:SF2">
    <property type="entry name" value="DUF306 DOMAIN-CONTAINING PROTEIN"/>
    <property type="match status" value="1"/>
</dbReference>
<dbReference type="InterPro" id="IPR053147">
    <property type="entry name" value="Hsp_HslJ-like"/>
</dbReference>
<comment type="caution">
    <text evidence="2">The sequence shown here is derived from an EMBL/GenBank/DDBJ whole genome shotgun (WGS) entry which is preliminary data.</text>
</comment>
<dbReference type="AlphaFoldDB" id="A0A096GPK7"/>
<proteinExistence type="predicted"/>
<gene>
    <name evidence="2" type="ORF">P353_19360</name>
</gene>
<sequence length="170" mass="18109">MKAEKVFVMTAFSNLHALLGPALGVLLLLGVLAGGAADAGPAASEDEAMAAVQAPLLNTYWKLVQLGDGPHVSAYDNQPEPHLVLEVGSGRFHGAGGCNRLRGNYSLDGRWLRFSAVGGTRMACVQGMRREQLLMATLAQVSSYAVQGQKLVLSDAEGRVLLRFEAVYLR</sequence>
<feature type="domain" description="DUF306" evidence="1">
    <location>
        <begin position="54"/>
        <end position="165"/>
    </location>
</feature>
<dbReference type="InterPro" id="IPR038670">
    <property type="entry name" value="HslJ-like_sf"/>
</dbReference>
<accession>A0A096GPK7</accession>
<evidence type="ECO:0000313" key="3">
    <source>
        <dbReference type="Proteomes" id="UP000029553"/>
    </source>
</evidence>
<dbReference type="InterPro" id="IPR005184">
    <property type="entry name" value="DUF306_Meta_HslJ"/>
</dbReference>
<reference evidence="2 3" key="1">
    <citation type="submission" date="2013-09" db="EMBL/GenBank/DDBJ databases">
        <title>High correlation between genotypes and phenotypes of environmental bacteria Comamonas testosteroni strains.</title>
        <authorList>
            <person name="Liu L."/>
            <person name="Zhu W."/>
            <person name="Xia X."/>
            <person name="Xu B."/>
            <person name="Luo M."/>
            <person name="Wang G."/>
        </authorList>
    </citation>
    <scope>NUCLEOTIDE SEQUENCE [LARGE SCALE GENOMIC DNA]</scope>
    <source>
        <strain evidence="2 3">JL40</strain>
    </source>
</reference>
<organism evidence="2 3">
    <name type="scientific">Comamonas testosteroni</name>
    <name type="common">Pseudomonas testosteroni</name>
    <dbReference type="NCBI Taxonomy" id="285"/>
    <lineage>
        <taxon>Bacteria</taxon>
        <taxon>Pseudomonadati</taxon>
        <taxon>Pseudomonadota</taxon>
        <taxon>Betaproteobacteria</taxon>
        <taxon>Burkholderiales</taxon>
        <taxon>Comamonadaceae</taxon>
        <taxon>Comamonas</taxon>
    </lineage>
</organism>
<dbReference type="EMBL" id="AWOR01000065">
    <property type="protein sequence ID" value="KGH27115.1"/>
    <property type="molecule type" value="Genomic_DNA"/>
</dbReference>
<dbReference type="PANTHER" id="PTHR35535">
    <property type="entry name" value="HEAT SHOCK PROTEIN HSLJ"/>
    <property type="match status" value="1"/>
</dbReference>
<name>A0A096GPK7_COMTE</name>
<evidence type="ECO:0000313" key="2">
    <source>
        <dbReference type="EMBL" id="KGH27115.1"/>
    </source>
</evidence>
<dbReference type="Pfam" id="PF03724">
    <property type="entry name" value="META"/>
    <property type="match status" value="1"/>
</dbReference>
<dbReference type="Proteomes" id="UP000029553">
    <property type="component" value="Unassembled WGS sequence"/>
</dbReference>